<evidence type="ECO:0000256" key="3">
    <source>
        <dbReference type="ARBA" id="ARBA00022801"/>
    </source>
</evidence>
<accession>A0ABT8TCX4</accession>
<protein>
    <submittedName>
        <fullName evidence="6">Trypsin-like peptidase domain-containing protein</fullName>
    </submittedName>
</protein>
<dbReference type="Pfam" id="PF13365">
    <property type="entry name" value="Trypsin_2"/>
    <property type="match status" value="1"/>
</dbReference>
<gene>
    <name evidence="6" type="ORF">QWI16_07145</name>
</gene>
<evidence type="ECO:0000259" key="5">
    <source>
        <dbReference type="SMART" id="SM00228"/>
    </source>
</evidence>
<evidence type="ECO:0000256" key="2">
    <source>
        <dbReference type="ARBA" id="ARBA00022670"/>
    </source>
</evidence>
<comment type="caution">
    <text evidence="6">The sequence shown here is derived from an EMBL/GenBank/DDBJ whole genome shotgun (WGS) entry which is preliminary data.</text>
</comment>
<dbReference type="PRINTS" id="PR00834">
    <property type="entry name" value="PROTEASES2C"/>
</dbReference>
<dbReference type="InterPro" id="IPR043504">
    <property type="entry name" value="Peptidase_S1_PA_chymotrypsin"/>
</dbReference>
<evidence type="ECO:0000256" key="4">
    <source>
        <dbReference type="SAM" id="SignalP"/>
    </source>
</evidence>
<dbReference type="Gene3D" id="2.30.42.10">
    <property type="match status" value="1"/>
</dbReference>
<feature type="domain" description="PDZ" evidence="5">
    <location>
        <begin position="252"/>
        <end position="340"/>
    </location>
</feature>
<reference evidence="6" key="1">
    <citation type="submission" date="2023-07" db="EMBL/GenBank/DDBJ databases">
        <title>Gilvimarinus algae sp. nov., isolated from the surface of Kelp.</title>
        <authorList>
            <person name="Sun Y.Y."/>
            <person name="Gong Y."/>
            <person name="Du Z.J."/>
        </authorList>
    </citation>
    <scope>NUCLEOTIDE SEQUENCE</scope>
    <source>
        <strain evidence="6">SDUM040014</strain>
    </source>
</reference>
<comment type="similarity">
    <text evidence="1">Belongs to the peptidase S1C family.</text>
</comment>
<dbReference type="SMART" id="SM00228">
    <property type="entry name" value="PDZ"/>
    <property type="match status" value="1"/>
</dbReference>
<dbReference type="SUPFAM" id="SSF50156">
    <property type="entry name" value="PDZ domain-like"/>
    <property type="match status" value="1"/>
</dbReference>
<dbReference type="InterPro" id="IPR051201">
    <property type="entry name" value="Chloro_Bact_Ser_Proteases"/>
</dbReference>
<evidence type="ECO:0000313" key="7">
    <source>
        <dbReference type="Proteomes" id="UP001168380"/>
    </source>
</evidence>
<dbReference type="Proteomes" id="UP001168380">
    <property type="component" value="Unassembled WGS sequence"/>
</dbReference>
<dbReference type="Pfam" id="PF13180">
    <property type="entry name" value="PDZ_2"/>
    <property type="match status" value="1"/>
</dbReference>
<dbReference type="SUPFAM" id="SSF50494">
    <property type="entry name" value="Trypsin-like serine proteases"/>
    <property type="match status" value="1"/>
</dbReference>
<feature type="signal peptide" evidence="4">
    <location>
        <begin position="1"/>
        <end position="26"/>
    </location>
</feature>
<evidence type="ECO:0000256" key="1">
    <source>
        <dbReference type="ARBA" id="ARBA00010541"/>
    </source>
</evidence>
<keyword evidence="7" id="KW-1185">Reference proteome</keyword>
<dbReference type="Gene3D" id="2.40.10.10">
    <property type="entry name" value="Trypsin-like serine proteases"/>
    <property type="match status" value="2"/>
</dbReference>
<organism evidence="6 7">
    <name type="scientific">Gilvimarinus algae</name>
    <dbReference type="NCBI Taxonomy" id="3058037"/>
    <lineage>
        <taxon>Bacteria</taxon>
        <taxon>Pseudomonadati</taxon>
        <taxon>Pseudomonadota</taxon>
        <taxon>Gammaproteobacteria</taxon>
        <taxon>Cellvibrionales</taxon>
        <taxon>Cellvibrionaceae</taxon>
        <taxon>Gilvimarinus</taxon>
    </lineage>
</organism>
<dbReference type="RefSeq" id="WP_302712101.1">
    <property type="nucleotide sequence ID" value="NZ_JAULRT010000047.1"/>
</dbReference>
<keyword evidence="4" id="KW-0732">Signal</keyword>
<dbReference type="InterPro" id="IPR036034">
    <property type="entry name" value="PDZ_sf"/>
</dbReference>
<sequence length="355" mass="37849">MMLTTLKHCLWAAVAIGLTAAPGALAEAPDFATDDERNTIEIFEFASPSVVYVNRLQVVRDRRSFDLLSIPSGAGTGFVWSEDGYVVTNYHVVEGAQQVSITLPDQSSWPAEVIGLAPDKDLAVLKIEAPKEQLNALPLGDSDELAVGRKVLAIGNPFGLDATLTTGVVSALGREIQAPNQRKIRNVIQTDAAINPGNSGGPLLNSRGELIGVNTMIYSPSGASAGIGFAIPVNIVKEIVPQLIEFGRLVRPVFGVEFAPAYWAKRAGVDGVPLLHVAAGMPAAKAGLQGARRGPWGRVELGDIIIALDDHPTRNYDEFLTLLEARKPGDTLIVHYVRDGKLRQATVTLAAPNLE</sequence>
<proteinExistence type="inferred from homology"/>
<dbReference type="PANTHER" id="PTHR43343:SF3">
    <property type="entry name" value="PROTEASE DO-LIKE 8, CHLOROPLASTIC"/>
    <property type="match status" value="1"/>
</dbReference>
<name>A0ABT8TCX4_9GAMM</name>
<feature type="chain" id="PRO_5047374351" evidence="4">
    <location>
        <begin position="27"/>
        <end position="355"/>
    </location>
</feature>
<dbReference type="InterPro" id="IPR001478">
    <property type="entry name" value="PDZ"/>
</dbReference>
<dbReference type="InterPro" id="IPR009003">
    <property type="entry name" value="Peptidase_S1_PA"/>
</dbReference>
<keyword evidence="3" id="KW-0378">Hydrolase</keyword>
<keyword evidence="2" id="KW-0645">Protease</keyword>
<dbReference type="EMBL" id="JAULRT010000047">
    <property type="protein sequence ID" value="MDO3381949.1"/>
    <property type="molecule type" value="Genomic_DNA"/>
</dbReference>
<dbReference type="PANTHER" id="PTHR43343">
    <property type="entry name" value="PEPTIDASE S12"/>
    <property type="match status" value="1"/>
</dbReference>
<dbReference type="InterPro" id="IPR001940">
    <property type="entry name" value="Peptidase_S1C"/>
</dbReference>
<evidence type="ECO:0000313" key="6">
    <source>
        <dbReference type="EMBL" id="MDO3381949.1"/>
    </source>
</evidence>